<feature type="domain" description="HTH lysR-type" evidence="6">
    <location>
        <begin position="31"/>
        <end position="88"/>
    </location>
</feature>
<dbReference type="Gene3D" id="3.40.190.290">
    <property type="match status" value="1"/>
</dbReference>
<dbReference type="Pfam" id="PF03466">
    <property type="entry name" value="LysR_substrate"/>
    <property type="match status" value="1"/>
</dbReference>
<protein>
    <recommendedName>
        <fullName evidence="6">HTH lysR-type domain-containing protein</fullName>
    </recommendedName>
</protein>
<dbReference type="KEGG" id="bgm:CAL15_12790"/>
<keyword evidence="2" id="KW-0805">Transcription regulation</keyword>
<dbReference type="FunFam" id="1.10.10.10:FF:000001">
    <property type="entry name" value="LysR family transcriptional regulator"/>
    <property type="match status" value="1"/>
</dbReference>
<dbReference type="InterPro" id="IPR036390">
    <property type="entry name" value="WH_DNA-bd_sf"/>
</dbReference>
<evidence type="ECO:0000256" key="3">
    <source>
        <dbReference type="ARBA" id="ARBA00023125"/>
    </source>
</evidence>
<dbReference type="GO" id="GO:0005829">
    <property type="term" value="C:cytosol"/>
    <property type="evidence" value="ECO:0007669"/>
    <property type="project" value="TreeGrafter"/>
</dbReference>
<dbReference type="InterPro" id="IPR000847">
    <property type="entry name" value="LysR_HTH_N"/>
</dbReference>
<dbReference type="STRING" id="463040.CAL15_12790"/>
<comment type="similarity">
    <text evidence="1">Belongs to the LysR transcriptional regulatory family.</text>
</comment>
<evidence type="ECO:0000313" key="7">
    <source>
        <dbReference type="EMBL" id="ARP95180.1"/>
    </source>
</evidence>
<dbReference type="InterPro" id="IPR036388">
    <property type="entry name" value="WH-like_DNA-bd_sf"/>
</dbReference>
<dbReference type="PANTHER" id="PTHR30419">
    <property type="entry name" value="HTH-TYPE TRANSCRIPTIONAL REGULATOR YBHD"/>
    <property type="match status" value="1"/>
</dbReference>
<dbReference type="EMBL" id="CP021111">
    <property type="protein sequence ID" value="ARP95180.1"/>
    <property type="molecule type" value="Genomic_DNA"/>
</dbReference>
<evidence type="ECO:0000259" key="6">
    <source>
        <dbReference type="PROSITE" id="PS50931"/>
    </source>
</evidence>
<evidence type="ECO:0000256" key="4">
    <source>
        <dbReference type="ARBA" id="ARBA00023163"/>
    </source>
</evidence>
<dbReference type="PROSITE" id="PS50931">
    <property type="entry name" value="HTH_LYSR"/>
    <property type="match status" value="1"/>
</dbReference>
<keyword evidence="8" id="KW-1185">Reference proteome</keyword>
<feature type="region of interest" description="Disordered" evidence="5">
    <location>
        <begin position="331"/>
        <end position="361"/>
    </location>
</feature>
<dbReference type="PRINTS" id="PR00039">
    <property type="entry name" value="HTHLYSR"/>
</dbReference>
<evidence type="ECO:0000256" key="5">
    <source>
        <dbReference type="SAM" id="MobiDB-lite"/>
    </source>
</evidence>
<evidence type="ECO:0000256" key="2">
    <source>
        <dbReference type="ARBA" id="ARBA00023015"/>
    </source>
</evidence>
<dbReference type="Proteomes" id="UP000194161">
    <property type="component" value="Chromosome"/>
</dbReference>
<organism evidence="7 8">
    <name type="scientific">Bordetella genomosp. 13</name>
    <dbReference type="NCBI Taxonomy" id="463040"/>
    <lineage>
        <taxon>Bacteria</taxon>
        <taxon>Pseudomonadati</taxon>
        <taxon>Pseudomonadota</taxon>
        <taxon>Betaproteobacteria</taxon>
        <taxon>Burkholderiales</taxon>
        <taxon>Alcaligenaceae</taxon>
        <taxon>Bordetella</taxon>
    </lineage>
</organism>
<dbReference type="Gene3D" id="1.10.10.10">
    <property type="entry name" value="Winged helix-like DNA-binding domain superfamily/Winged helix DNA-binding domain"/>
    <property type="match status" value="1"/>
</dbReference>
<gene>
    <name evidence="7" type="ORF">CAL15_12790</name>
</gene>
<keyword evidence="3" id="KW-0238">DNA-binding</keyword>
<proteinExistence type="inferred from homology"/>
<reference evidence="7 8" key="1">
    <citation type="submission" date="2017-05" db="EMBL/GenBank/DDBJ databases">
        <title>Complete and WGS of Bordetella genogroups.</title>
        <authorList>
            <person name="Spilker T."/>
            <person name="LiPuma J."/>
        </authorList>
    </citation>
    <scope>NUCLEOTIDE SEQUENCE [LARGE SCALE GENOMIC DNA]</scope>
    <source>
        <strain evidence="7 8">AU7206</strain>
    </source>
</reference>
<sequence length="361" mass="39760">MKFRKVAYWRPMLNSSSAISTRYGANRSHDVNLRALRYFVAIADAGSLTAAAQAISIAQPALTRQLRELEQDLGVQLLQRTPRGVLLTQAGVTLYESAQRMLAEAALVRRQLASQPTVSGASVVLGVSPTLARVVLPGLLENFQRSRVDIQLRAREAFTPALLDWLERGMVDMAVVTNPDPGRMLALHALLGEPFALVSHRSRRIGPIVSIAQLARIPLFMTSLHRGIIERQLRPMRGKLDIQAEIDSVDSIREMVLRGSCATIMPVSVFKDRQSLRELAMSEISGVQLNRLLVLATRIDWRENPALPVVQEMLQAEFARLTRQGVFSLSAEPAAPDAAASDRAAESPKGRRPARARSVID</sequence>
<dbReference type="GO" id="GO:0003677">
    <property type="term" value="F:DNA binding"/>
    <property type="evidence" value="ECO:0007669"/>
    <property type="project" value="UniProtKB-KW"/>
</dbReference>
<evidence type="ECO:0000313" key="8">
    <source>
        <dbReference type="Proteomes" id="UP000194161"/>
    </source>
</evidence>
<name>A0A1W6ZDF8_9BORD</name>
<evidence type="ECO:0000256" key="1">
    <source>
        <dbReference type="ARBA" id="ARBA00009437"/>
    </source>
</evidence>
<dbReference type="OrthoDB" id="9178397at2"/>
<dbReference type="SUPFAM" id="SSF53850">
    <property type="entry name" value="Periplasmic binding protein-like II"/>
    <property type="match status" value="1"/>
</dbReference>
<dbReference type="SUPFAM" id="SSF46785">
    <property type="entry name" value="Winged helix' DNA-binding domain"/>
    <property type="match status" value="1"/>
</dbReference>
<accession>A0A1W6ZDF8</accession>
<dbReference type="Pfam" id="PF00126">
    <property type="entry name" value="HTH_1"/>
    <property type="match status" value="1"/>
</dbReference>
<dbReference type="InterPro" id="IPR050950">
    <property type="entry name" value="HTH-type_LysR_regulators"/>
</dbReference>
<dbReference type="InterPro" id="IPR005119">
    <property type="entry name" value="LysR_subst-bd"/>
</dbReference>
<feature type="compositionally biased region" description="Low complexity" evidence="5">
    <location>
        <begin position="331"/>
        <end position="342"/>
    </location>
</feature>
<dbReference type="AlphaFoldDB" id="A0A1W6ZDF8"/>
<dbReference type="GO" id="GO:0003700">
    <property type="term" value="F:DNA-binding transcription factor activity"/>
    <property type="evidence" value="ECO:0007669"/>
    <property type="project" value="InterPro"/>
</dbReference>
<keyword evidence="4" id="KW-0804">Transcription</keyword>